<keyword evidence="2" id="KW-1185">Reference proteome</keyword>
<sequence length="323" mass="36698">MNQGRKLSTVTEETAPLLNDEASSTAPSQNYTVPITEQRQVQSQDERNGLLLGEKDTIESEIKYMIKNSIPVLVTFMMQYLIQIMIPIYFSSKLGPDYLSACNLSLTIFYISGPVIFNGFTTALDTLCSTAFGAEHYQQVGLFYQQCTIILVLLVIPQTILWLNCSHVISLLSDDPELVELCSRYMQMMPFAAPAVAVFECSKRFLQSQNKFSVPTRITILAAPLSVVLNWQLGPMIGFYGPPVSFVITVWFMAITLLLYIFLIDGYQCWNNDWNIKTLFSNWSIFFKLGVPGVLMLHNPWFKHLHHLRSTYHLPLLSVVPQE</sequence>
<evidence type="ECO:0000313" key="2">
    <source>
        <dbReference type="Proteomes" id="UP001165064"/>
    </source>
</evidence>
<organism evidence="1 2">
    <name type="scientific">Ambrosiozyma monospora</name>
    <name type="common">Yeast</name>
    <name type="synonym">Endomycopsis monosporus</name>
    <dbReference type="NCBI Taxonomy" id="43982"/>
    <lineage>
        <taxon>Eukaryota</taxon>
        <taxon>Fungi</taxon>
        <taxon>Dikarya</taxon>
        <taxon>Ascomycota</taxon>
        <taxon>Saccharomycotina</taxon>
        <taxon>Pichiomycetes</taxon>
        <taxon>Pichiales</taxon>
        <taxon>Pichiaceae</taxon>
        <taxon>Ambrosiozyma</taxon>
    </lineage>
</organism>
<evidence type="ECO:0000313" key="1">
    <source>
        <dbReference type="EMBL" id="GME82155.1"/>
    </source>
</evidence>
<proteinExistence type="predicted"/>
<reference evidence="1" key="1">
    <citation type="submission" date="2023-04" db="EMBL/GenBank/DDBJ databases">
        <title>Ambrosiozyma monospora NBRC 10751.</title>
        <authorList>
            <person name="Ichikawa N."/>
            <person name="Sato H."/>
            <person name="Tonouchi N."/>
        </authorList>
    </citation>
    <scope>NUCLEOTIDE SEQUENCE</scope>
    <source>
        <strain evidence="1">NBRC 10751</strain>
    </source>
</reference>
<dbReference type="Proteomes" id="UP001165064">
    <property type="component" value="Unassembled WGS sequence"/>
</dbReference>
<protein>
    <submittedName>
        <fullName evidence="1">Unnamed protein product</fullName>
    </submittedName>
</protein>
<gene>
    <name evidence="1" type="ORF">Amon02_000535100</name>
</gene>
<comment type="caution">
    <text evidence="1">The sequence shown here is derived from an EMBL/GenBank/DDBJ whole genome shotgun (WGS) entry which is preliminary data.</text>
</comment>
<name>A0ACB5T686_AMBMO</name>
<accession>A0ACB5T686</accession>
<dbReference type="EMBL" id="BSXS01003911">
    <property type="protein sequence ID" value="GME82155.1"/>
    <property type="molecule type" value="Genomic_DNA"/>
</dbReference>